<keyword evidence="3" id="KW-0227">DNA damage</keyword>
<dbReference type="NCBIfam" id="TIGR00632">
    <property type="entry name" value="vsr"/>
    <property type="match status" value="1"/>
</dbReference>
<dbReference type="CDD" id="cd00221">
    <property type="entry name" value="Vsr"/>
    <property type="match status" value="1"/>
</dbReference>
<evidence type="ECO:0000256" key="4">
    <source>
        <dbReference type="ARBA" id="ARBA00022801"/>
    </source>
</evidence>
<dbReference type="SUPFAM" id="SSF52980">
    <property type="entry name" value="Restriction endonuclease-like"/>
    <property type="match status" value="1"/>
</dbReference>
<evidence type="ECO:0000256" key="7">
    <source>
        <dbReference type="SAM" id="MobiDB-lite"/>
    </source>
</evidence>
<evidence type="ECO:0000256" key="3">
    <source>
        <dbReference type="ARBA" id="ARBA00022763"/>
    </source>
</evidence>
<protein>
    <submittedName>
        <fullName evidence="8">Very short patch repair endonuclease</fullName>
    </submittedName>
</protein>
<keyword evidence="5" id="KW-0234">DNA repair</keyword>
<dbReference type="Pfam" id="PF03852">
    <property type="entry name" value="Vsr"/>
    <property type="match status" value="1"/>
</dbReference>
<evidence type="ECO:0000256" key="5">
    <source>
        <dbReference type="ARBA" id="ARBA00023204"/>
    </source>
</evidence>
<keyword evidence="2 8" id="KW-0255">Endonuclease</keyword>
<keyword evidence="9" id="KW-1185">Reference proteome</keyword>
<accession>A0ABW3CZG2</accession>
<dbReference type="InterPro" id="IPR011335">
    <property type="entry name" value="Restrct_endonuc-II-like"/>
</dbReference>
<dbReference type="InterPro" id="IPR004603">
    <property type="entry name" value="DNA_mismatch_endonuc_vsr"/>
</dbReference>
<keyword evidence="1" id="KW-0540">Nuclease</keyword>
<dbReference type="GO" id="GO:0004519">
    <property type="term" value="F:endonuclease activity"/>
    <property type="evidence" value="ECO:0007669"/>
    <property type="project" value="UniProtKB-KW"/>
</dbReference>
<evidence type="ECO:0000256" key="1">
    <source>
        <dbReference type="ARBA" id="ARBA00022722"/>
    </source>
</evidence>
<name>A0ABW3CZG2_9FLAO</name>
<reference evidence="9" key="1">
    <citation type="journal article" date="2019" name="Int. J. Syst. Evol. Microbiol.">
        <title>The Global Catalogue of Microorganisms (GCM) 10K type strain sequencing project: providing services to taxonomists for standard genome sequencing and annotation.</title>
        <authorList>
            <consortium name="The Broad Institute Genomics Platform"/>
            <consortium name="The Broad Institute Genome Sequencing Center for Infectious Disease"/>
            <person name="Wu L."/>
            <person name="Ma J."/>
        </authorList>
    </citation>
    <scope>NUCLEOTIDE SEQUENCE [LARGE SCALE GENOMIC DNA]</scope>
    <source>
        <strain evidence="9">CCUG 62952</strain>
    </source>
</reference>
<evidence type="ECO:0000313" key="9">
    <source>
        <dbReference type="Proteomes" id="UP001596978"/>
    </source>
</evidence>
<comment type="caution">
    <text evidence="8">The sequence shown here is derived from an EMBL/GenBank/DDBJ whole genome shotgun (WGS) entry which is preliminary data.</text>
</comment>
<evidence type="ECO:0000256" key="2">
    <source>
        <dbReference type="ARBA" id="ARBA00022759"/>
    </source>
</evidence>
<keyword evidence="4" id="KW-0378">Hydrolase</keyword>
<feature type="region of interest" description="Disordered" evidence="7">
    <location>
        <begin position="1"/>
        <end position="29"/>
    </location>
</feature>
<evidence type="ECO:0000256" key="6">
    <source>
        <dbReference type="ARBA" id="ARBA00029466"/>
    </source>
</evidence>
<organism evidence="8 9">
    <name type="scientific">Sungkyunkwania multivorans</name>
    <dbReference type="NCBI Taxonomy" id="1173618"/>
    <lineage>
        <taxon>Bacteria</taxon>
        <taxon>Pseudomonadati</taxon>
        <taxon>Bacteroidota</taxon>
        <taxon>Flavobacteriia</taxon>
        <taxon>Flavobacteriales</taxon>
        <taxon>Flavobacteriaceae</taxon>
        <taxon>Sungkyunkwania</taxon>
    </lineage>
</organism>
<gene>
    <name evidence="8" type="ORF">ACFQ1M_13475</name>
</gene>
<evidence type="ECO:0000313" key="8">
    <source>
        <dbReference type="EMBL" id="MFD0863218.1"/>
    </source>
</evidence>
<comment type="similarity">
    <text evidence="6">Belongs to the Vsr family.</text>
</comment>
<dbReference type="RefSeq" id="WP_386409058.1">
    <property type="nucleotide sequence ID" value="NZ_JBHTJH010000017.1"/>
</dbReference>
<proteinExistence type="inferred from homology"/>
<dbReference type="Gene3D" id="3.40.960.10">
    <property type="entry name" value="VSR Endonuclease"/>
    <property type="match status" value="1"/>
</dbReference>
<dbReference type="Proteomes" id="UP001596978">
    <property type="component" value="Unassembled WGS sequence"/>
</dbReference>
<sequence length="172" mass="20386">MTKENTYRRDKRSPTPKSEAVSRVMSANKSKNTKPEILFRKALWKAGFRGYRLHQKKLPGRPDIAFTTKKVAIFVNGCFWHRCPHCKLKLPKSNTQFWEEKFTKNIRRDQAKQAELAKHDWKVLVVWECELKKNMEAQVEKVKKLLGDIKKYEVEQEEFLKAAEEEELYGNE</sequence>
<dbReference type="EMBL" id="JBHTJH010000017">
    <property type="protein sequence ID" value="MFD0863218.1"/>
    <property type="molecule type" value="Genomic_DNA"/>
</dbReference>